<evidence type="ECO:0000256" key="2">
    <source>
        <dbReference type="ARBA" id="ARBA00023015"/>
    </source>
</evidence>
<dbReference type="Proteomes" id="UP001154282">
    <property type="component" value="Unassembled WGS sequence"/>
</dbReference>
<keyword evidence="6" id="KW-1185">Reference proteome</keyword>
<sequence length="146" mass="15798">MGCRFGPIRQGVQGSELRSGQATIAPLHSHTGHSRSTALHLTLTVVVPDAAAAVMKEIGQRMEKFARLMGVPFEFCVVAGRLADLTGDQLALAVNDDATHAGERLLSRAVIAFVVLRQASTSVVLSMRALPPPRLRRWRLLLLLPI</sequence>
<dbReference type="InterPro" id="IPR005202">
    <property type="entry name" value="TF_GRAS"/>
</dbReference>
<evidence type="ECO:0000256" key="3">
    <source>
        <dbReference type="ARBA" id="ARBA00023163"/>
    </source>
</evidence>
<proteinExistence type="predicted"/>
<name>A0AAV0QY39_9ROSI</name>
<evidence type="ECO:0000313" key="6">
    <source>
        <dbReference type="Proteomes" id="UP001154282"/>
    </source>
</evidence>
<dbReference type="Pfam" id="PF03514">
    <property type="entry name" value="GRAS"/>
    <property type="match status" value="1"/>
</dbReference>
<dbReference type="EMBL" id="CAMGYJ010000010">
    <property type="protein sequence ID" value="CAI0549018.1"/>
    <property type="molecule type" value="Genomic_DNA"/>
</dbReference>
<protein>
    <submittedName>
        <fullName evidence="5">Uncharacterized protein</fullName>
    </submittedName>
</protein>
<comment type="caution">
    <text evidence="5">The sequence shown here is derived from an EMBL/GenBank/DDBJ whole genome shotgun (WGS) entry which is preliminary data.</text>
</comment>
<keyword evidence="3" id="KW-0804">Transcription</keyword>
<evidence type="ECO:0000313" key="5">
    <source>
        <dbReference type="EMBL" id="CAI0549018.1"/>
    </source>
</evidence>
<evidence type="ECO:0000256" key="4">
    <source>
        <dbReference type="ARBA" id="ARBA00023242"/>
    </source>
</evidence>
<accession>A0AAV0QY39</accession>
<dbReference type="AlphaFoldDB" id="A0AAV0QY39"/>
<dbReference type="GO" id="GO:0005634">
    <property type="term" value="C:nucleus"/>
    <property type="evidence" value="ECO:0007669"/>
    <property type="project" value="UniProtKB-SubCell"/>
</dbReference>
<organism evidence="5 6">
    <name type="scientific">Linum tenue</name>
    <dbReference type="NCBI Taxonomy" id="586396"/>
    <lineage>
        <taxon>Eukaryota</taxon>
        <taxon>Viridiplantae</taxon>
        <taxon>Streptophyta</taxon>
        <taxon>Embryophyta</taxon>
        <taxon>Tracheophyta</taxon>
        <taxon>Spermatophyta</taxon>
        <taxon>Magnoliopsida</taxon>
        <taxon>eudicotyledons</taxon>
        <taxon>Gunneridae</taxon>
        <taxon>Pentapetalae</taxon>
        <taxon>rosids</taxon>
        <taxon>fabids</taxon>
        <taxon>Malpighiales</taxon>
        <taxon>Linaceae</taxon>
        <taxon>Linum</taxon>
    </lineage>
</organism>
<gene>
    <name evidence="5" type="ORF">LITE_LOCUS44988</name>
</gene>
<keyword evidence="2" id="KW-0805">Transcription regulation</keyword>
<comment type="subcellular location">
    <subcellularLocation>
        <location evidence="1">Nucleus</location>
    </subcellularLocation>
</comment>
<evidence type="ECO:0000256" key="1">
    <source>
        <dbReference type="ARBA" id="ARBA00004123"/>
    </source>
</evidence>
<keyword evidence="4" id="KW-0539">Nucleus</keyword>
<reference evidence="5" key="1">
    <citation type="submission" date="2022-08" db="EMBL/GenBank/DDBJ databases">
        <authorList>
            <person name="Gutierrez-Valencia J."/>
        </authorList>
    </citation>
    <scope>NUCLEOTIDE SEQUENCE</scope>
</reference>